<evidence type="ECO:0000256" key="1">
    <source>
        <dbReference type="SAM" id="Phobius"/>
    </source>
</evidence>
<dbReference type="SUPFAM" id="SSF53474">
    <property type="entry name" value="alpha/beta-Hydrolases"/>
    <property type="match status" value="1"/>
</dbReference>
<proteinExistence type="predicted"/>
<evidence type="ECO:0000313" key="3">
    <source>
        <dbReference type="EMBL" id="QNJ98656.1"/>
    </source>
</evidence>
<keyword evidence="1" id="KW-1133">Transmembrane helix</keyword>
<dbReference type="RefSeq" id="WP_186988483.1">
    <property type="nucleotide sequence ID" value="NZ_CP052909.1"/>
</dbReference>
<dbReference type="EMBL" id="CP052909">
    <property type="protein sequence ID" value="QNJ98656.1"/>
    <property type="molecule type" value="Genomic_DNA"/>
</dbReference>
<dbReference type="InterPro" id="IPR022742">
    <property type="entry name" value="Hydrolase_4"/>
</dbReference>
<name>A0A7G8PWE0_9FLAO</name>
<accession>A0A7G8PWE0</accession>
<evidence type="ECO:0000313" key="4">
    <source>
        <dbReference type="Proteomes" id="UP000515514"/>
    </source>
</evidence>
<keyword evidence="4" id="KW-1185">Reference proteome</keyword>
<feature type="domain" description="Serine aminopeptidase S33" evidence="2">
    <location>
        <begin position="70"/>
        <end position="198"/>
    </location>
</feature>
<reference evidence="3 4" key="1">
    <citation type="submission" date="2020-04" db="EMBL/GenBank/DDBJ databases">
        <title>Genome sequence of Altibacter aquimarinus strain ALE3EI.</title>
        <authorList>
            <person name="Oh H.-M."/>
            <person name="Jang D."/>
        </authorList>
    </citation>
    <scope>NUCLEOTIDE SEQUENCE [LARGE SCALE GENOMIC DNA]</scope>
    <source>
        <strain evidence="3 4">ALE3EI</strain>
    </source>
</reference>
<dbReference type="Gene3D" id="3.40.50.1820">
    <property type="entry name" value="alpha/beta hydrolase"/>
    <property type="match status" value="1"/>
</dbReference>
<gene>
    <name evidence="3" type="ORF">ALE3EI_2109</name>
</gene>
<dbReference type="Pfam" id="PF12146">
    <property type="entry name" value="Hydrolase_4"/>
    <property type="match status" value="1"/>
</dbReference>
<feature type="transmembrane region" description="Helical" evidence="1">
    <location>
        <begin position="7"/>
        <end position="25"/>
    </location>
</feature>
<evidence type="ECO:0000259" key="2">
    <source>
        <dbReference type="Pfam" id="PF12146"/>
    </source>
</evidence>
<organism evidence="3 4">
    <name type="scientific">Constantimarinum furrinae</name>
    <dbReference type="NCBI Taxonomy" id="2562285"/>
    <lineage>
        <taxon>Bacteria</taxon>
        <taxon>Pseudomonadati</taxon>
        <taxon>Bacteroidota</taxon>
        <taxon>Flavobacteriia</taxon>
        <taxon>Flavobacteriales</taxon>
        <taxon>Flavobacteriaceae</taxon>
        <taxon>Altibacter/Constantimarinum group</taxon>
        <taxon>Constantimarinum</taxon>
    </lineage>
</organism>
<dbReference type="PANTHER" id="PTHR12277:SF81">
    <property type="entry name" value="PROTEIN ABHD13"/>
    <property type="match status" value="1"/>
</dbReference>
<keyword evidence="3" id="KW-0378">Hydrolase</keyword>
<dbReference type="InterPro" id="IPR029058">
    <property type="entry name" value="AB_hydrolase_fold"/>
</dbReference>
<dbReference type="Proteomes" id="UP000515514">
    <property type="component" value="Chromosome"/>
</dbReference>
<dbReference type="PANTHER" id="PTHR12277">
    <property type="entry name" value="ALPHA/BETA HYDROLASE DOMAIN-CONTAINING PROTEIN"/>
    <property type="match status" value="1"/>
</dbReference>
<protein>
    <submittedName>
        <fullName evidence="3">Hydrolase</fullName>
    </submittedName>
</protein>
<keyword evidence="1" id="KW-0812">Transmembrane</keyword>
<dbReference type="GO" id="GO:0016787">
    <property type="term" value="F:hydrolase activity"/>
    <property type="evidence" value="ECO:0007669"/>
    <property type="project" value="UniProtKB-KW"/>
</dbReference>
<sequence length="265" mass="29938">MKSVIKLVLFIFSAALLFIMGIYLLQEKIIFQPTPLPQDHQYVLDVPFTEFFIESNDGARLNGLHLKVEDPKGMIVYYHGNAGDLQRWGEICSFFLQFHYDVLVMDYRTYGKSTGKLTEKNLYSDAQLFYDKAKEDFSEENIVIYGRSLGASIATKIASENEPSQLILETPFYSLTDLVKDKFKILPVSKLLKYRFPSSTFIKSVSCPVTILHGTADGVVPYESGLKLFNSISNKPRTLVTIEGGGHNDLINFDTYSTAIQNALQ</sequence>
<keyword evidence="1" id="KW-0472">Membrane</keyword>
<dbReference type="KEGG" id="alti:ALE3EI_2109"/>
<dbReference type="AlphaFoldDB" id="A0A7G8PWE0"/>